<gene>
    <name evidence="5" type="ORF">IFO71_21075</name>
</gene>
<feature type="domain" description="Teneurin-like YD-shell" evidence="4">
    <location>
        <begin position="1007"/>
        <end position="1275"/>
    </location>
</feature>
<comment type="caution">
    <text evidence="5">The sequence shown here is derived from an EMBL/GenBank/DDBJ whole genome shotgun (WGS) entry which is preliminary data.</text>
</comment>
<reference evidence="5 6" key="1">
    <citation type="submission" date="2020-09" db="EMBL/GenBank/DDBJ databases">
        <title>Pseudoxanthomonas sp. CAU 1598 isolated from sand of Yaerae Beach.</title>
        <authorList>
            <person name="Kim W."/>
        </authorList>
    </citation>
    <scope>NUCLEOTIDE SEQUENCE [LARGE SCALE GENOMIC DNA]</scope>
    <source>
        <strain evidence="5 6">CAU 1598</strain>
    </source>
</reference>
<accession>A0AAW3ZTG4</accession>
<dbReference type="InterPro" id="IPR031325">
    <property type="entry name" value="RHS_repeat"/>
</dbReference>
<evidence type="ECO:0000256" key="1">
    <source>
        <dbReference type="ARBA" id="ARBA00022737"/>
    </source>
</evidence>
<dbReference type="NCBIfam" id="TIGR03696">
    <property type="entry name" value="Rhs_assc_core"/>
    <property type="match status" value="1"/>
</dbReference>
<dbReference type="EMBL" id="JACYTR010000103">
    <property type="protein sequence ID" value="MBD8528249.1"/>
    <property type="molecule type" value="Genomic_DNA"/>
</dbReference>
<dbReference type="PANTHER" id="PTHR32305:SF15">
    <property type="entry name" value="PROTEIN RHSA-RELATED"/>
    <property type="match status" value="1"/>
</dbReference>
<feature type="compositionally biased region" description="Basic and acidic residues" evidence="2">
    <location>
        <begin position="1060"/>
        <end position="1070"/>
    </location>
</feature>
<evidence type="ECO:0000259" key="3">
    <source>
        <dbReference type="Pfam" id="PF20148"/>
    </source>
</evidence>
<evidence type="ECO:0000259" key="4">
    <source>
        <dbReference type="Pfam" id="PF25023"/>
    </source>
</evidence>
<feature type="domain" description="Teneurin-like YD-shell" evidence="4">
    <location>
        <begin position="602"/>
        <end position="769"/>
    </location>
</feature>
<dbReference type="InterPro" id="IPR050708">
    <property type="entry name" value="T6SS_VgrG/RHS"/>
</dbReference>
<dbReference type="InterPro" id="IPR006530">
    <property type="entry name" value="YD"/>
</dbReference>
<dbReference type="Proteomes" id="UP000613768">
    <property type="component" value="Unassembled WGS sequence"/>
</dbReference>
<feature type="region of interest" description="Disordered" evidence="2">
    <location>
        <begin position="1052"/>
        <end position="1079"/>
    </location>
</feature>
<dbReference type="InterPro" id="IPR022385">
    <property type="entry name" value="Rhs_assc_core"/>
</dbReference>
<dbReference type="InterPro" id="IPR045351">
    <property type="entry name" value="DUF6531"/>
</dbReference>
<feature type="domain" description="DUF6531" evidence="3">
    <location>
        <begin position="94"/>
        <end position="167"/>
    </location>
</feature>
<dbReference type="Pfam" id="PF20148">
    <property type="entry name" value="DUF6531"/>
    <property type="match status" value="1"/>
</dbReference>
<name>A0AAW3ZTG4_9GAMM</name>
<sequence>MTNRLSSTNTMFQRVLLKTPGVALGMLLALFLLPIAHAHHFGGTTYADDEGVSTSGPGGGCDDNICCIGGGTGDGGDGGPGADPSDGFDGGNAGKPISLYDGRERYSAFDLSVGSQYPISLTRRFDNLALYDSSLGFGWAFDHDRRLFEYPDGSAIIRSGCGMRHRFVSTGNAYVASRDGVQATLQRRNDGGHELLFQSGARDVYDAEGRLAYMINAQGWRHAFTYDSRGKLPLTGTSPNSIDPDKPLVVALMPRLTRIDLQAPDGSSTGHAIEFHYNEATGRLQRASTSDGREVSYQHDVWQGATRGNLVAVNGTASGDYAYGYDDSRFPHYVTSFQGGAATVPVVNQYDADGRVVVQTQGRSKIEIRYVDKYRRTEVTRSVFDAQGTSLIAGTRTVWFDEAGYLEKETNELNHELKIIRNERKQVVRQEVWERIGNGYQLFTATDFTRDALGRALTETVRLSPSESLVTQWTYDDDWVVSRESYSTAAPNSRNRVEYDLNRDATGRPTGYSEVRHVRSDGSHTRTRYAYCTEQDVANPSLGCPVLGLLKSIDGPREDVQDITQFQYFTSTDTSGCGLAQGPCHHRGDLARTVNAAGQARVMLRYDAAGRLIEAQDANGVSTVNAYDAQGRLLSSTTGDATQQFEYNARGLLTKRTDAEGPEVRYQYDDRGWLSALIAADGSRIVYERDSAGQVLRERTLNAAGQVTRSSERSYDKRGQLISSKDGLGRTTLFKYDALGRQTQITDPMGRLTEQRYDAAGRLVTSIGDAAVAAIRATSHFHYDGAGRLIGVTDPNGLNTLYVYDDLGQLEQLISPDTGITQYAVDDAGNRISETDARGVAATSTYDALNRLQSVSYPDSSKNLAFHYDEGNAITGCAASHPIGRLTRAIKGVVETRYCYDFAGRVTEKREIIGGREFRVGYRYDRDGRLASVEYPSGYRVRYSRDDERRLSAAVLVAADSSERVVVQDLQYAAFGPTTQRRYGDNSQTTITHNANYQVESIASPAFSLGLTLDWVGNIIASESGAGIQEQYRYDALNRLLRVGSPGGGLKQEFSYDATGNRRSEQRQGETPDTYQYGSDSHRLLQANGLSRSYDARGNTVSGLVAGATQRYGDDGRLDAWMTASAITGYLHNARGERVRKHQGESCASAACVGRYFIYDEAGHLIGEYAADGSPIQEHIWADDVPAGLLNGNDLLYVHTDHLGTPRMITDAEQVVRWHWPFADNAFGERAPVAVEQGVEYGMRFPGQYYDSESGLHYNYYRDYDPSTGRYVESDPIGLLGGLNTFAYVGGQPIMQHDRLGLCWSKADSVAHFYLGMGRTVTMQETGCAGQLTSKTQPERAIWESQVRTAAEAKARSMPCGTFTRMMMSRSVGIASGIWWIGGFSMKQEGNCIVKRNCADNSGGMCRPETYSFDCLLTSSFADLFSDPSDWDNSGYTNNPDFWDHYQYGGTPYLVTGSWYERVSGGGTL</sequence>
<protein>
    <submittedName>
        <fullName evidence="5">RHS repeat protein</fullName>
    </submittedName>
</protein>
<keyword evidence="1" id="KW-0677">Repeat</keyword>
<dbReference type="NCBIfam" id="TIGR01643">
    <property type="entry name" value="YD_repeat_2x"/>
    <property type="match status" value="4"/>
</dbReference>
<dbReference type="RefSeq" id="WP_192031666.1">
    <property type="nucleotide sequence ID" value="NZ_JACYTR010000103.1"/>
</dbReference>
<dbReference type="Pfam" id="PF25023">
    <property type="entry name" value="TEN_YD-shell"/>
    <property type="match status" value="2"/>
</dbReference>
<keyword evidence="6" id="KW-1185">Reference proteome</keyword>
<evidence type="ECO:0000313" key="5">
    <source>
        <dbReference type="EMBL" id="MBD8528249.1"/>
    </source>
</evidence>
<organism evidence="5 6">
    <name type="scientific">Pseudomarimonas arenosa</name>
    <dbReference type="NCBI Taxonomy" id="2774145"/>
    <lineage>
        <taxon>Bacteria</taxon>
        <taxon>Pseudomonadati</taxon>
        <taxon>Pseudomonadota</taxon>
        <taxon>Gammaproteobacteria</taxon>
        <taxon>Lysobacterales</taxon>
        <taxon>Lysobacteraceae</taxon>
        <taxon>Pseudomarimonas</taxon>
    </lineage>
</organism>
<evidence type="ECO:0000256" key="2">
    <source>
        <dbReference type="SAM" id="MobiDB-lite"/>
    </source>
</evidence>
<dbReference type="PRINTS" id="PR00394">
    <property type="entry name" value="RHSPROTEIN"/>
</dbReference>
<evidence type="ECO:0000313" key="6">
    <source>
        <dbReference type="Proteomes" id="UP000613768"/>
    </source>
</evidence>
<dbReference type="Gene3D" id="2.180.10.10">
    <property type="entry name" value="RHS repeat-associated core"/>
    <property type="match status" value="4"/>
</dbReference>
<dbReference type="Pfam" id="PF05593">
    <property type="entry name" value="RHS_repeat"/>
    <property type="match status" value="3"/>
</dbReference>
<dbReference type="PANTHER" id="PTHR32305">
    <property type="match status" value="1"/>
</dbReference>
<proteinExistence type="predicted"/>
<dbReference type="InterPro" id="IPR056823">
    <property type="entry name" value="TEN-like_YD-shell"/>
</dbReference>